<dbReference type="eggNOG" id="ENOG5030HXY">
    <property type="taxonomic scope" value="Bacteria"/>
</dbReference>
<dbReference type="AlphaFoldDB" id="K9ZIS6"/>
<organism evidence="1 2">
    <name type="scientific">Anabaena cylindrica (strain ATCC 27899 / PCC 7122)</name>
    <dbReference type="NCBI Taxonomy" id="272123"/>
    <lineage>
        <taxon>Bacteria</taxon>
        <taxon>Bacillati</taxon>
        <taxon>Cyanobacteriota</taxon>
        <taxon>Cyanophyceae</taxon>
        <taxon>Nostocales</taxon>
        <taxon>Nostocaceae</taxon>
        <taxon>Anabaena</taxon>
    </lineage>
</organism>
<accession>K9ZIS6</accession>
<dbReference type="HOGENOM" id="CLU_120525_0_0_3"/>
<dbReference type="OrthoDB" id="9784571at2"/>
<proteinExistence type="predicted"/>
<dbReference type="PATRIC" id="fig|272123.3.peg.4043"/>
<protein>
    <recommendedName>
        <fullName evidence="3">Prephenate dehydratase</fullName>
    </recommendedName>
</protein>
<name>K9ZIS6_ANACC</name>
<dbReference type="STRING" id="272123.Anacy_3721"/>
<keyword evidence="2" id="KW-1185">Reference proteome</keyword>
<evidence type="ECO:0008006" key="3">
    <source>
        <dbReference type="Google" id="ProtNLM"/>
    </source>
</evidence>
<dbReference type="EMBL" id="CP003659">
    <property type="protein sequence ID" value="AFZ59106.1"/>
    <property type="molecule type" value="Genomic_DNA"/>
</dbReference>
<sequence>MNKQLIFATLGPSGTCHERATKAYIAFQELPNAKIELFNDLLEALEQLHDGKVDFIIQNSAHPKVYELTEKYFREIFVIDSFLCPTTPMGVLSRRDVEHPRSLGLMPATRAYVNTERWDNLIYETAKPIVGQNLLTGKYDSGIAALHFAEENPDILVVDEVIGSVQTAWLVYGRQQNRQREVIGIKNSQLFQSELSHA</sequence>
<evidence type="ECO:0000313" key="2">
    <source>
        <dbReference type="Proteomes" id="UP000010474"/>
    </source>
</evidence>
<dbReference type="KEGG" id="acy:Anacy_3721"/>
<dbReference type="Proteomes" id="UP000010474">
    <property type="component" value="Chromosome"/>
</dbReference>
<dbReference type="RefSeq" id="WP_015215727.1">
    <property type="nucleotide sequence ID" value="NC_019771.1"/>
</dbReference>
<evidence type="ECO:0000313" key="1">
    <source>
        <dbReference type="EMBL" id="AFZ59106.1"/>
    </source>
</evidence>
<reference evidence="2" key="1">
    <citation type="journal article" date="2013" name="Proc. Natl. Acad. Sci. U.S.A.">
        <title>Improving the coverage of the cyanobacterial phylum using diversity-driven genome sequencing.</title>
        <authorList>
            <person name="Shih P.M."/>
            <person name="Wu D."/>
            <person name="Latifi A."/>
            <person name="Axen S.D."/>
            <person name="Fewer D.P."/>
            <person name="Talla E."/>
            <person name="Calteau A."/>
            <person name="Cai F."/>
            <person name="Tandeau de Marsac N."/>
            <person name="Rippka R."/>
            <person name="Herdman M."/>
            <person name="Sivonen K."/>
            <person name="Coursin T."/>
            <person name="Laurent T."/>
            <person name="Goodwin L."/>
            <person name="Nolan M."/>
            <person name="Davenport K.W."/>
            <person name="Han C.S."/>
            <person name="Rubin E.M."/>
            <person name="Eisen J.A."/>
            <person name="Woyke T."/>
            <person name="Gugger M."/>
            <person name="Kerfeld C.A."/>
        </authorList>
    </citation>
    <scope>NUCLEOTIDE SEQUENCE [LARGE SCALE GENOMIC DNA]</scope>
    <source>
        <strain evidence="2">ATCC 27899 / PCC 7122</strain>
    </source>
</reference>
<gene>
    <name evidence="1" type="ordered locus">Anacy_3721</name>
</gene>